<sequence length="317" mass="33991">MKLVVVAVSALLVVVVGSVAVATAALADATATPAPRPSSTALTDIPADYLRRYQQAATVCPGLDWAVLAAIGKIESDHGRSDLPGVRSGENPYGAAGVMQILPTTWEEILTRHHIPPGGASPPSRYNPHDAIHAAAFYLCDNGAPADPTRAIFAYNHVDSYVQQVLDGAARYRQTDPPDAPGLDGQAVLPDPTGTGGHVTPRMHALYQALASAGATSSGATCWDPHLHNPESDHPRGKACDLFYNPDDPTAVARGWQIAQWLATVHAAYRIRYLIWQGQIWSAQSPTWTTYRSDTYHCPDPNNITGCHYDHIHISVS</sequence>
<evidence type="ECO:0000256" key="1">
    <source>
        <dbReference type="SAM" id="SignalP"/>
    </source>
</evidence>
<evidence type="ECO:0008006" key="6">
    <source>
        <dbReference type="Google" id="ProtNLM"/>
    </source>
</evidence>
<keyword evidence="1" id="KW-0732">Signal</keyword>
<dbReference type="InterPro" id="IPR008258">
    <property type="entry name" value="Transglycosylase_SLT_dom_1"/>
</dbReference>
<dbReference type="Pfam" id="PF01464">
    <property type="entry name" value="SLT"/>
    <property type="match status" value="1"/>
</dbReference>
<dbReference type="InterPro" id="IPR058593">
    <property type="entry name" value="ARB_07466-like_C"/>
</dbReference>
<proteinExistence type="predicted"/>
<feature type="chain" id="PRO_5045314762" description="Transglycosylase-like protein with SLT domain" evidence="1">
    <location>
        <begin position="28"/>
        <end position="317"/>
    </location>
</feature>
<gene>
    <name evidence="4" type="ORF">GCM10023320_81340</name>
</gene>
<name>A0ABP9PBU6_9PSEU</name>
<protein>
    <recommendedName>
        <fullName evidence="6">Transglycosylase-like protein with SLT domain</fullName>
    </recommendedName>
</protein>
<accession>A0ABP9PBU6</accession>
<feature type="signal peptide" evidence="1">
    <location>
        <begin position="1"/>
        <end position="27"/>
    </location>
</feature>
<dbReference type="CDD" id="cd13399">
    <property type="entry name" value="Slt35-like"/>
    <property type="match status" value="1"/>
</dbReference>
<evidence type="ECO:0000259" key="3">
    <source>
        <dbReference type="Pfam" id="PF26571"/>
    </source>
</evidence>
<organism evidence="4 5">
    <name type="scientific">Pseudonocardia adelaidensis</name>
    <dbReference type="NCBI Taxonomy" id="648754"/>
    <lineage>
        <taxon>Bacteria</taxon>
        <taxon>Bacillati</taxon>
        <taxon>Actinomycetota</taxon>
        <taxon>Actinomycetes</taxon>
        <taxon>Pseudonocardiales</taxon>
        <taxon>Pseudonocardiaceae</taxon>
        <taxon>Pseudonocardia</taxon>
    </lineage>
</organism>
<evidence type="ECO:0000313" key="5">
    <source>
        <dbReference type="Proteomes" id="UP001500804"/>
    </source>
</evidence>
<evidence type="ECO:0000313" key="4">
    <source>
        <dbReference type="EMBL" id="GAA5141809.1"/>
    </source>
</evidence>
<dbReference type="Pfam" id="PF26571">
    <property type="entry name" value="VldE"/>
    <property type="match status" value="1"/>
</dbReference>
<reference evidence="5" key="1">
    <citation type="journal article" date="2019" name="Int. J. Syst. Evol. Microbiol.">
        <title>The Global Catalogue of Microorganisms (GCM) 10K type strain sequencing project: providing services to taxonomists for standard genome sequencing and annotation.</title>
        <authorList>
            <consortium name="The Broad Institute Genomics Platform"/>
            <consortium name="The Broad Institute Genome Sequencing Center for Infectious Disease"/>
            <person name="Wu L."/>
            <person name="Ma J."/>
        </authorList>
    </citation>
    <scope>NUCLEOTIDE SEQUENCE [LARGE SCALE GENOMIC DNA]</scope>
    <source>
        <strain evidence="5">JCM 18302</strain>
    </source>
</reference>
<dbReference type="RefSeq" id="WP_345613149.1">
    <property type="nucleotide sequence ID" value="NZ_BAABJO010000055.1"/>
</dbReference>
<dbReference type="SUPFAM" id="SSF53955">
    <property type="entry name" value="Lysozyme-like"/>
    <property type="match status" value="1"/>
</dbReference>
<evidence type="ECO:0000259" key="2">
    <source>
        <dbReference type="Pfam" id="PF01464"/>
    </source>
</evidence>
<comment type="caution">
    <text evidence="4">The sequence shown here is derived from an EMBL/GenBank/DDBJ whole genome shotgun (WGS) entry which is preliminary data.</text>
</comment>
<keyword evidence="5" id="KW-1185">Reference proteome</keyword>
<feature type="domain" description="Transglycosylase SLT" evidence="2">
    <location>
        <begin position="54"/>
        <end position="166"/>
    </location>
</feature>
<dbReference type="InterPro" id="IPR023346">
    <property type="entry name" value="Lysozyme-like_dom_sf"/>
</dbReference>
<feature type="domain" description="ARB-07466-like C-terminal" evidence="3">
    <location>
        <begin position="196"/>
        <end position="293"/>
    </location>
</feature>
<dbReference type="Proteomes" id="UP001500804">
    <property type="component" value="Unassembled WGS sequence"/>
</dbReference>
<dbReference type="Gene3D" id="1.10.530.10">
    <property type="match status" value="1"/>
</dbReference>
<dbReference type="EMBL" id="BAABJO010000055">
    <property type="protein sequence ID" value="GAA5141809.1"/>
    <property type="molecule type" value="Genomic_DNA"/>
</dbReference>